<dbReference type="PRINTS" id="PR00050">
    <property type="entry name" value="COLDSHOCK"/>
</dbReference>
<dbReference type="SUPFAM" id="SSF50249">
    <property type="entry name" value="Nucleic acid-binding proteins"/>
    <property type="match status" value="1"/>
</dbReference>
<comment type="subcellular location">
    <subcellularLocation>
        <location evidence="1 4">Cytoplasm</location>
    </subcellularLocation>
</comment>
<evidence type="ECO:0000313" key="7">
    <source>
        <dbReference type="Proteomes" id="UP000501705"/>
    </source>
</evidence>
<dbReference type="InterPro" id="IPR002059">
    <property type="entry name" value="CSP_DNA-bd"/>
</dbReference>
<dbReference type="RefSeq" id="WP_014988265.1">
    <property type="nucleotide sequence ID" value="NZ_CAWMPC010000010.1"/>
</dbReference>
<gene>
    <name evidence="6" type="ORF">F5X71_31465</name>
</gene>
<evidence type="ECO:0000259" key="5">
    <source>
        <dbReference type="PROSITE" id="PS51857"/>
    </source>
</evidence>
<dbReference type="AlphaFoldDB" id="A0A6G9XZ48"/>
<name>A0A6G9XZ48_NOCBR</name>
<sequence length="67" mass="7138">MTQGTVKWFNAEKGFGFIAQDGGGADVFVHYSAVSGSGFKSLEEGQRVEFEVGQGQKGPQAQDVRAI</sequence>
<dbReference type="InterPro" id="IPR011129">
    <property type="entry name" value="CSD"/>
</dbReference>
<evidence type="ECO:0000256" key="1">
    <source>
        <dbReference type="ARBA" id="ARBA00004496"/>
    </source>
</evidence>
<dbReference type="PROSITE" id="PS51857">
    <property type="entry name" value="CSD_2"/>
    <property type="match status" value="1"/>
</dbReference>
<evidence type="ECO:0000256" key="4">
    <source>
        <dbReference type="RuleBase" id="RU000408"/>
    </source>
</evidence>
<dbReference type="GO" id="GO:0005737">
    <property type="term" value="C:cytoplasm"/>
    <property type="evidence" value="ECO:0007669"/>
    <property type="project" value="UniProtKB-SubCell"/>
</dbReference>
<feature type="domain" description="CSD" evidence="5">
    <location>
        <begin position="1"/>
        <end position="66"/>
    </location>
</feature>
<protein>
    <recommendedName>
        <fullName evidence="3">Probable cold shock protein A</fullName>
    </recommendedName>
</protein>
<dbReference type="PROSITE" id="PS00352">
    <property type="entry name" value="CSD_1"/>
    <property type="match status" value="1"/>
</dbReference>
<dbReference type="PANTHER" id="PTHR11544">
    <property type="entry name" value="COLD SHOCK DOMAIN CONTAINING PROTEINS"/>
    <property type="match status" value="1"/>
</dbReference>
<dbReference type="FunFam" id="2.40.50.140:FF:000006">
    <property type="entry name" value="Cold shock protein CspC"/>
    <property type="match status" value="1"/>
</dbReference>
<dbReference type="PIRSF" id="PIRSF002599">
    <property type="entry name" value="Cold_shock_A"/>
    <property type="match status" value="1"/>
</dbReference>
<dbReference type="GeneID" id="80366273"/>
<dbReference type="CDD" id="cd04458">
    <property type="entry name" value="CSP_CDS"/>
    <property type="match status" value="1"/>
</dbReference>
<accession>A0A6G9XZ48</accession>
<dbReference type="InterPro" id="IPR012156">
    <property type="entry name" value="Cold_shock_CspA"/>
</dbReference>
<dbReference type="EMBL" id="CP046171">
    <property type="protein sequence ID" value="QIS06222.1"/>
    <property type="molecule type" value="Genomic_DNA"/>
</dbReference>
<organism evidence="6 7">
    <name type="scientific">Nocardia brasiliensis</name>
    <dbReference type="NCBI Taxonomy" id="37326"/>
    <lineage>
        <taxon>Bacteria</taxon>
        <taxon>Bacillati</taxon>
        <taxon>Actinomycetota</taxon>
        <taxon>Actinomycetes</taxon>
        <taxon>Mycobacteriales</taxon>
        <taxon>Nocardiaceae</taxon>
        <taxon>Nocardia</taxon>
    </lineage>
</organism>
<dbReference type="Pfam" id="PF00313">
    <property type="entry name" value="CSD"/>
    <property type="match status" value="1"/>
</dbReference>
<dbReference type="InterPro" id="IPR019844">
    <property type="entry name" value="CSD_CS"/>
</dbReference>
<proteinExistence type="predicted"/>
<dbReference type="InterPro" id="IPR050181">
    <property type="entry name" value="Cold_shock_domain"/>
</dbReference>
<dbReference type="Proteomes" id="UP000501705">
    <property type="component" value="Chromosome"/>
</dbReference>
<dbReference type="InterPro" id="IPR012340">
    <property type="entry name" value="NA-bd_OB-fold"/>
</dbReference>
<reference evidence="6 7" key="1">
    <citation type="journal article" date="2019" name="ACS Chem. Biol.">
        <title>Identification and Mobilization of a Cryptic Antibiotic Biosynthesis Gene Locus from a Human-Pathogenic Nocardia Isolate.</title>
        <authorList>
            <person name="Herisse M."/>
            <person name="Ishida K."/>
            <person name="Porter J.L."/>
            <person name="Howden B."/>
            <person name="Hertweck C."/>
            <person name="Stinear T.P."/>
            <person name="Pidot S.J."/>
        </authorList>
    </citation>
    <scope>NUCLEOTIDE SEQUENCE [LARGE SCALE GENOMIC DNA]</scope>
    <source>
        <strain evidence="6 7">AUSMDU00024985</strain>
    </source>
</reference>
<dbReference type="SMART" id="SM00357">
    <property type="entry name" value="CSP"/>
    <property type="match status" value="1"/>
</dbReference>
<dbReference type="GO" id="GO:0003676">
    <property type="term" value="F:nucleic acid binding"/>
    <property type="evidence" value="ECO:0007669"/>
    <property type="project" value="InterPro"/>
</dbReference>
<evidence type="ECO:0000256" key="3">
    <source>
        <dbReference type="ARBA" id="ARBA00070951"/>
    </source>
</evidence>
<evidence type="ECO:0000313" key="6">
    <source>
        <dbReference type="EMBL" id="QIS06222.1"/>
    </source>
</evidence>
<keyword evidence="2" id="KW-0963">Cytoplasm</keyword>
<dbReference type="Gene3D" id="2.40.50.140">
    <property type="entry name" value="Nucleic acid-binding proteins"/>
    <property type="match status" value="1"/>
</dbReference>
<evidence type="ECO:0000256" key="2">
    <source>
        <dbReference type="ARBA" id="ARBA00022490"/>
    </source>
</evidence>